<organism evidence="2">
    <name type="scientific">marine metagenome</name>
    <dbReference type="NCBI Taxonomy" id="408172"/>
    <lineage>
        <taxon>unclassified sequences</taxon>
        <taxon>metagenomes</taxon>
        <taxon>ecological metagenomes</taxon>
    </lineage>
</organism>
<feature type="non-terminal residue" evidence="2">
    <location>
        <position position="62"/>
    </location>
</feature>
<protein>
    <recommendedName>
        <fullName evidence="1">Methyltransferase putative zinc binding domain-containing protein</fullName>
    </recommendedName>
</protein>
<evidence type="ECO:0000259" key="1">
    <source>
        <dbReference type="Pfam" id="PF08421"/>
    </source>
</evidence>
<feature type="domain" description="Methyltransferase putative zinc binding" evidence="1">
    <location>
        <begin position="13"/>
        <end position="62"/>
    </location>
</feature>
<dbReference type="InterPro" id="IPR038576">
    <property type="entry name" value="Methyltransf_Zn-bd_dom_put_sf"/>
</dbReference>
<gene>
    <name evidence="2" type="ORF">METZ01_LOCUS499830</name>
</gene>
<dbReference type="EMBL" id="UINC01219493">
    <property type="protein sequence ID" value="SVE46976.1"/>
    <property type="molecule type" value="Genomic_DNA"/>
</dbReference>
<evidence type="ECO:0000313" key="2">
    <source>
        <dbReference type="EMBL" id="SVE46976.1"/>
    </source>
</evidence>
<dbReference type="AlphaFoldDB" id="A0A383DR48"/>
<dbReference type="InterPro" id="IPR013630">
    <property type="entry name" value="Methyltransf_Zn-bd_dom_put"/>
</dbReference>
<name>A0A383DR48_9ZZZZ</name>
<sequence length="62" mass="6989">MKSVQNFQIIKRCRLCGSNQIYSMLNLGNQSFGGIFPKTKKQKVPFGPLNLAKCKNCNLVQL</sequence>
<dbReference type="Pfam" id="PF08421">
    <property type="entry name" value="Methyltransf_13"/>
    <property type="match status" value="1"/>
</dbReference>
<feature type="non-terminal residue" evidence="2">
    <location>
        <position position="1"/>
    </location>
</feature>
<reference evidence="2" key="1">
    <citation type="submission" date="2018-05" db="EMBL/GenBank/DDBJ databases">
        <authorList>
            <person name="Lanie J.A."/>
            <person name="Ng W.-L."/>
            <person name="Kazmierczak K.M."/>
            <person name="Andrzejewski T.M."/>
            <person name="Davidsen T.M."/>
            <person name="Wayne K.J."/>
            <person name="Tettelin H."/>
            <person name="Glass J.I."/>
            <person name="Rusch D."/>
            <person name="Podicherti R."/>
            <person name="Tsui H.-C.T."/>
            <person name="Winkler M.E."/>
        </authorList>
    </citation>
    <scope>NUCLEOTIDE SEQUENCE</scope>
</reference>
<accession>A0A383DR48</accession>
<proteinExistence type="predicted"/>
<dbReference type="Gene3D" id="6.20.50.110">
    <property type="entry name" value="Methyltransferase, zinc-binding domain"/>
    <property type="match status" value="1"/>
</dbReference>